<organism evidence="1">
    <name type="scientific">marine sediment metagenome</name>
    <dbReference type="NCBI Taxonomy" id="412755"/>
    <lineage>
        <taxon>unclassified sequences</taxon>
        <taxon>metagenomes</taxon>
        <taxon>ecological metagenomes</taxon>
    </lineage>
</organism>
<dbReference type="AlphaFoldDB" id="A0A0F9K7W2"/>
<evidence type="ECO:0000313" key="1">
    <source>
        <dbReference type="EMBL" id="KKM18163.1"/>
    </source>
</evidence>
<dbReference type="SUPFAM" id="SSF51905">
    <property type="entry name" value="FAD/NAD(P)-binding domain"/>
    <property type="match status" value="1"/>
</dbReference>
<sequence>MVRFNNMYDVIIIGAGISGTTFSAKISKYAKTLLIEAQDYRKEIPLRTNIFPEHNKPFIRDIVDWDNKTIFPCEHTTSNYMSDEFNGVIDSTEFGIPLGNVSYTENLISELINLFKSQGGIFKTSEKISNITKHHDHLELINSKGEVYSTKLLVLATGSRGFELQRSLGFQIPDHYIGTYVHLFGDEDKISENLNFNYTFHINPKISTNGPFFFNKGIERISAGFLGEKGQTKEEIISKLDRILKNYKPIQPIVAGLNYNLKTAIVGDISKHPIKKFSNDRILVIGEAAGLVTAFFYEGLLAGVASADIAAKIVKRLFEEGSDFKRSDLQEYDKEVKRILMKYFRNGNAMEYLIYNEGSYVKSLWRYYTKLLSENATARRYIYEAYINQDLSTHKIANDRYVGEKLLGMLPMLSKITLGPKFLRAMLL</sequence>
<evidence type="ECO:0008006" key="2">
    <source>
        <dbReference type="Google" id="ProtNLM"/>
    </source>
</evidence>
<dbReference type="PANTHER" id="PTHR42685">
    <property type="entry name" value="GERANYLGERANYL DIPHOSPHATE REDUCTASE"/>
    <property type="match status" value="1"/>
</dbReference>
<name>A0A0F9K7W2_9ZZZZ</name>
<dbReference type="EMBL" id="LAZR01014280">
    <property type="protein sequence ID" value="KKM18163.1"/>
    <property type="molecule type" value="Genomic_DNA"/>
</dbReference>
<dbReference type="InterPro" id="IPR050407">
    <property type="entry name" value="Geranylgeranyl_reductase"/>
</dbReference>
<protein>
    <recommendedName>
        <fullName evidence="2">FAD/NAD(P)-binding domain-containing protein</fullName>
    </recommendedName>
</protein>
<dbReference type="Gene3D" id="3.50.50.60">
    <property type="entry name" value="FAD/NAD(P)-binding domain"/>
    <property type="match status" value="1"/>
</dbReference>
<dbReference type="PANTHER" id="PTHR42685:SF22">
    <property type="entry name" value="CONDITIONED MEDIUM FACTOR RECEPTOR 1"/>
    <property type="match status" value="1"/>
</dbReference>
<reference evidence="1" key="1">
    <citation type="journal article" date="2015" name="Nature">
        <title>Complex archaea that bridge the gap between prokaryotes and eukaryotes.</title>
        <authorList>
            <person name="Spang A."/>
            <person name="Saw J.H."/>
            <person name="Jorgensen S.L."/>
            <person name="Zaremba-Niedzwiedzka K."/>
            <person name="Martijn J."/>
            <person name="Lind A.E."/>
            <person name="van Eijk R."/>
            <person name="Schleper C."/>
            <person name="Guy L."/>
            <person name="Ettema T.J."/>
        </authorList>
    </citation>
    <scope>NUCLEOTIDE SEQUENCE</scope>
</reference>
<accession>A0A0F9K7W2</accession>
<comment type="caution">
    <text evidence="1">The sequence shown here is derived from an EMBL/GenBank/DDBJ whole genome shotgun (WGS) entry which is preliminary data.</text>
</comment>
<gene>
    <name evidence="1" type="ORF">LCGC14_1668480</name>
</gene>
<dbReference type="InterPro" id="IPR036188">
    <property type="entry name" value="FAD/NAD-bd_sf"/>
</dbReference>
<proteinExistence type="predicted"/>